<dbReference type="Pfam" id="PF00294">
    <property type="entry name" value="PfkB"/>
    <property type="match status" value="1"/>
</dbReference>
<comment type="caution">
    <text evidence="5">The sequence shown here is derived from an EMBL/GenBank/DDBJ whole genome shotgun (WGS) entry which is preliminary data.</text>
</comment>
<gene>
    <name evidence="5" type="ORF">G8O29_15445</name>
</gene>
<evidence type="ECO:0000313" key="5">
    <source>
        <dbReference type="EMBL" id="NHB78115.1"/>
    </source>
</evidence>
<sequence>MTEAKVPATVLVVGSLHHDIIVEADHLPRRDETAIGRRWYPRFGGKGGNQAVAAVRAGVPCRMFGAVGDDGFGAFLRAGLRAGGVDDRFVATLPGAGSGMSVAILDAQGDYAATIVSGANLLADPAALAAPELWQDVGLLVLQNEIPETLNLAAAHAARARGIRCLLNAAPARDLPPQLAGLVDLLVVNAVEAEMMGAGQVASLDSAAAAARRLAARFRAVIVTAGAHGLAAAEPGTAFALPAEPVQVVSSHGAGDAFIGTLAAGLVRGESRRAAAGAASRAAARHVSTPQAGPGATG</sequence>
<feature type="domain" description="Carbohydrate kinase PfkB" evidence="4">
    <location>
        <begin position="9"/>
        <end position="293"/>
    </location>
</feature>
<dbReference type="RefSeq" id="WP_166404128.1">
    <property type="nucleotide sequence ID" value="NZ_JAANHS010000016.1"/>
</dbReference>
<name>A0ABX0GA08_9RHOB</name>
<organism evidence="5 6">
    <name type="scientific">Rhodobacter calidifons</name>
    <dbReference type="NCBI Taxonomy" id="2715277"/>
    <lineage>
        <taxon>Bacteria</taxon>
        <taxon>Pseudomonadati</taxon>
        <taxon>Pseudomonadota</taxon>
        <taxon>Alphaproteobacteria</taxon>
        <taxon>Rhodobacterales</taxon>
        <taxon>Rhodobacter group</taxon>
        <taxon>Rhodobacter</taxon>
    </lineage>
</organism>
<reference evidence="5 6" key="1">
    <citation type="journal article" date="2022" name="Microorganisms">
        <title>Genome Sequence and Characterization of a Xanthorhodopsin-Containing, Aerobic Anoxygenic Phototrophic Rhodobacter Species, Isolated from Mesophilic Conditions at Yellowstone National Park.</title>
        <authorList>
            <person name="Kyndt J.A."/>
            <person name="Robertson S."/>
            <person name="Shoffstall I.B."/>
            <person name="Ramaley R.F."/>
            <person name="Meyer T.E."/>
        </authorList>
    </citation>
    <scope>NUCLEOTIDE SEQUENCE [LARGE SCALE GENOMIC DNA]</scope>
    <source>
        <strain evidence="5 6">M37P</strain>
    </source>
</reference>
<proteinExistence type="predicted"/>
<dbReference type="InterPro" id="IPR011611">
    <property type="entry name" value="PfkB_dom"/>
</dbReference>
<evidence type="ECO:0000256" key="3">
    <source>
        <dbReference type="SAM" id="MobiDB-lite"/>
    </source>
</evidence>
<dbReference type="EMBL" id="JAANHS010000016">
    <property type="protein sequence ID" value="NHB78115.1"/>
    <property type="molecule type" value="Genomic_DNA"/>
</dbReference>
<evidence type="ECO:0000256" key="1">
    <source>
        <dbReference type="ARBA" id="ARBA00022679"/>
    </source>
</evidence>
<dbReference type="PANTHER" id="PTHR10584:SF166">
    <property type="entry name" value="RIBOKINASE"/>
    <property type="match status" value="1"/>
</dbReference>
<keyword evidence="1" id="KW-0808">Transferase</keyword>
<protein>
    <submittedName>
        <fullName evidence="5">Ribokinase</fullName>
    </submittedName>
</protein>
<dbReference type="SUPFAM" id="SSF53613">
    <property type="entry name" value="Ribokinase-like"/>
    <property type="match status" value="1"/>
</dbReference>
<accession>A0ABX0GA08</accession>
<dbReference type="PRINTS" id="PR00990">
    <property type="entry name" value="RIBOKINASE"/>
</dbReference>
<feature type="region of interest" description="Disordered" evidence="3">
    <location>
        <begin position="278"/>
        <end position="298"/>
    </location>
</feature>
<dbReference type="InterPro" id="IPR002139">
    <property type="entry name" value="Ribo/fructo_kinase"/>
</dbReference>
<dbReference type="Proteomes" id="UP001515660">
    <property type="component" value="Unassembled WGS sequence"/>
</dbReference>
<dbReference type="Gene3D" id="3.40.1190.20">
    <property type="match status" value="1"/>
</dbReference>
<keyword evidence="6" id="KW-1185">Reference proteome</keyword>
<keyword evidence="2" id="KW-0418">Kinase</keyword>
<dbReference type="InterPro" id="IPR029056">
    <property type="entry name" value="Ribokinase-like"/>
</dbReference>
<evidence type="ECO:0000259" key="4">
    <source>
        <dbReference type="Pfam" id="PF00294"/>
    </source>
</evidence>
<dbReference type="PANTHER" id="PTHR10584">
    <property type="entry name" value="SUGAR KINASE"/>
    <property type="match status" value="1"/>
</dbReference>
<evidence type="ECO:0000313" key="6">
    <source>
        <dbReference type="Proteomes" id="UP001515660"/>
    </source>
</evidence>
<evidence type="ECO:0000256" key="2">
    <source>
        <dbReference type="ARBA" id="ARBA00022777"/>
    </source>
</evidence>